<comment type="caution">
    <text evidence="2">The sequence shown here is derived from an EMBL/GenBank/DDBJ whole genome shotgun (WGS) entry which is preliminary data.</text>
</comment>
<dbReference type="Proteomes" id="UP001066276">
    <property type="component" value="Chromosome 11"/>
</dbReference>
<sequence length="132" mass="13926">MAPYPASSETKSPLMAPGPALSASRERQRCCCGDKRGCDASRGLILEAALEGAVSRDRKEDAIFRGIALVTRRRRSALWCHGVLGTALAADAPLKAAPEPAAFQPQPECQGGLPRPAPALCPIAFRVVAQHP</sequence>
<accession>A0AAV7LDI7</accession>
<gene>
    <name evidence="2" type="ORF">NDU88_000034</name>
</gene>
<feature type="region of interest" description="Disordered" evidence="1">
    <location>
        <begin position="1"/>
        <end position="21"/>
    </location>
</feature>
<protein>
    <submittedName>
        <fullName evidence="2">Uncharacterized protein</fullName>
    </submittedName>
</protein>
<dbReference type="AlphaFoldDB" id="A0AAV7LDI7"/>
<reference evidence="2" key="1">
    <citation type="journal article" date="2022" name="bioRxiv">
        <title>Sequencing and chromosome-scale assembly of the giantPleurodeles waltlgenome.</title>
        <authorList>
            <person name="Brown T."/>
            <person name="Elewa A."/>
            <person name="Iarovenko S."/>
            <person name="Subramanian E."/>
            <person name="Araus A.J."/>
            <person name="Petzold A."/>
            <person name="Susuki M."/>
            <person name="Suzuki K.-i.T."/>
            <person name="Hayashi T."/>
            <person name="Toyoda A."/>
            <person name="Oliveira C."/>
            <person name="Osipova E."/>
            <person name="Leigh N.D."/>
            <person name="Simon A."/>
            <person name="Yun M.H."/>
        </authorList>
    </citation>
    <scope>NUCLEOTIDE SEQUENCE</scope>
    <source>
        <strain evidence="2">20211129_DDA</strain>
        <tissue evidence="2">Liver</tissue>
    </source>
</reference>
<dbReference type="EMBL" id="JANPWB010000015">
    <property type="protein sequence ID" value="KAJ1086833.1"/>
    <property type="molecule type" value="Genomic_DNA"/>
</dbReference>
<proteinExistence type="predicted"/>
<organism evidence="2 3">
    <name type="scientific">Pleurodeles waltl</name>
    <name type="common">Iberian ribbed newt</name>
    <dbReference type="NCBI Taxonomy" id="8319"/>
    <lineage>
        <taxon>Eukaryota</taxon>
        <taxon>Metazoa</taxon>
        <taxon>Chordata</taxon>
        <taxon>Craniata</taxon>
        <taxon>Vertebrata</taxon>
        <taxon>Euteleostomi</taxon>
        <taxon>Amphibia</taxon>
        <taxon>Batrachia</taxon>
        <taxon>Caudata</taxon>
        <taxon>Salamandroidea</taxon>
        <taxon>Salamandridae</taxon>
        <taxon>Pleurodelinae</taxon>
        <taxon>Pleurodeles</taxon>
    </lineage>
</organism>
<name>A0AAV7LDI7_PLEWA</name>
<evidence type="ECO:0000313" key="2">
    <source>
        <dbReference type="EMBL" id="KAJ1086833.1"/>
    </source>
</evidence>
<evidence type="ECO:0000256" key="1">
    <source>
        <dbReference type="SAM" id="MobiDB-lite"/>
    </source>
</evidence>
<evidence type="ECO:0000313" key="3">
    <source>
        <dbReference type="Proteomes" id="UP001066276"/>
    </source>
</evidence>
<keyword evidence="3" id="KW-1185">Reference proteome</keyword>